<protein>
    <submittedName>
        <fullName evidence="1">Crossover junction endodeoxyribonuclease RusA</fullName>
        <ecNumber evidence="1">3.1.22.4</ecNumber>
    </submittedName>
</protein>
<keyword evidence="1" id="KW-0378">Hydrolase</keyword>
<evidence type="ECO:0000313" key="2">
    <source>
        <dbReference type="Proteomes" id="UP000315003"/>
    </source>
</evidence>
<dbReference type="Gene3D" id="3.30.1330.70">
    <property type="entry name" value="Holliday junction resolvase RusA"/>
    <property type="match status" value="1"/>
</dbReference>
<dbReference type="GO" id="GO:0016787">
    <property type="term" value="F:hydrolase activity"/>
    <property type="evidence" value="ECO:0007669"/>
    <property type="project" value="UniProtKB-KW"/>
</dbReference>
<dbReference type="EC" id="3.1.22.4" evidence="1"/>
<dbReference type="OrthoDB" id="73971at2"/>
<dbReference type="GO" id="GO:0006310">
    <property type="term" value="P:DNA recombination"/>
    <property type="evidence" value="ECO:0007669"/>
    <property type="project" value="InterPro"/>
</dbReference>
<accession>A0A517SWU0</accession>
<proteinExistence type="predicted"/>
<evidence type="ECO:0000313" key="1">
    <source>
        <dbReference type="EMBL" id="QDT60604.1"/>
    </source>
</evidence>
<sequence length="173" mass="19615">MFKLKLPFPPSVNTYWRHVGNRVLVSKKGRQYQATVSSMLHRKKLKTLEGDLIVDVRLIPPDRRRRDVDNSMKALLDAMQFGGVYLDDSQIVRLTIEKHQPEPADPRAEVVVQNIPAPMGKQGFRSCLRCDEAFVSTGPGNRICESCTFLNALLPDAMPIERGQKFHNGEPMQ</sequence>
<organism evidence="1 2">
    <name type="scientific">Stieleria bergensis</name>
    <dbReference type="NCBI Taxonomy" id="2528025"/>
    <lineage>
        <taxon>Bacteria</taxon>
        <taxon>Pseudomonadati</taxon>
        <taxon>Planctomycetota</taxon>
        <taxon>Planctomycetia</taxon>
        <taxon>Pirellulales</taxon>
        <taxon>Pirellulaceae</taxon>
        <taxon>Stieleria</taxon>
    </lineage>
</organism>
<gene>
    <name evidence="1" type="primary">rusA_1</name>
    <name evidence="1" type="ORF">SV7mr_31280</name>
</gene>
<dbReference type="InterPro" id="IPR008822">
    <property type="entry name" value="Endonuclease_RusA-like"/>
</dbReference>
<dbReference type="Proteomes" id="UP000315003">
    <property type="component" value="Chromosome"/>
</dbReference>
<dbReference type="GO" id="GO:0006281">
    <property type="term" value="P:DNA repair"/>
    <property type="evidence" value="ECO:0007669"/>
    <property type="project" value="InterPro"/>
</dbReference>
<dbReference type="InterPro" id="IPR036614">
    <property type="entry name" value="RusA-like_sf"/>
</dbReference>
<name>A0A517SWU0_9BACT</name>
<reference evidence="1 2" key="1">
    <citation type="submission" date="2019-02" db="EMBL/GenBank/DDBJ databases">
        <title>Deep-cultivation of Planctomycetes and their phenomic and genomic characterization uncovers novel biology.</title>
        <authorList>
            <person name="Wiegand S."/>
            <person name="Jogler M."/>
            <person name="Boedeker C."/>
            <person name="Pinto D."/>
            <person name="Vollmers J."/>
            <person name="Rivas-Marin E."/>
            <person name="Kohn T."/>
            <person name="Peeters S.H."/>
            <person name="Heuer A."/>
            <person name="Rast P."/>
            <person name="Oberbeckmann S."/>
            <person name="Bunk B."/>
            <person name="Jeske O."/>
            <person name="Meyerdierks A."/>
            <person name="Storesund J.E."/>
            <person name="Kallscheuer N."/>
            <person name="Luecker S."/>
            <person name="Lage O.M."/>
            <person name="Pohl T."/>
            <person name="Merkel B.J."/>
            <person name="Hornburger P."/>
            <person name="Mueller R.-W."/>
            <person name="Bruemmer F."/>
            <person name="Labrenz M."/>
            <person name="Spormann A.M."/>
            <person name="Op den Camp H."/>
            <person name="Overmann J."/>
            <person name="Amann R."/>
            <person name="Jetten M.S.M."/>
            <person name="Mascher T."/>
            <person name="Medema M.H."/>
            <person name="Devos D.P."/>
            <person name="Kaster A.-K."/>
            <person name="Ovreas L."/>
            <person name="Rohde M."/>
            <person name="Galperin M.Y."/>
            <person name="Jogler C."/>
        </authorList>
    </citation>
    <scope>NUCLEOTIDE SEQUENCE [LARGE SCALE GENOMIC DNA]</scope>
    <source>
        <strain evidence="1 2">SV_7m_r</strain>
    </source>
</reference>
<dbReference type="AlphaFoldDB" id="A0A517SWU0"/>
<dbReference type="GO" id="GO:0000287">
    <property type="term" value="F:magnesium ion binding"/>
    <property type="evidence" value="ECO:0007669"/>
    <property type="project" value="InterPro"/>
</dbReference>
<dbReference type="Pfam" id="PF05866">
    <property type="entry name" value="RusA"/>
    <property type="match status" value="1"/>
</dbReference>
<dbReference type="RefSeq" id="WP_145273541.1">
    <property type="nucleotide sequence ID" value="NZ_CP036272.1"/>
</dbReference>
<dbReference type="EMBL" id="CP036272">
    <property type="protein sequence ID" value="QDT60604.1"/>
    <property type="molecule type" value="Genomic_DNA"/>
</dbReference>
<keyword evidence="2" id="KW-1185">Reference proteome</keyword>
<dbReference type="SUPFAM" id="SSF103084">
    <property type="entry name" value="Holliday junction resolvase RusA"/>
    <property type="match status" value="1"/>
</dbReference>